<dbReference type="GO" id="GO:0016763">
    <property type="term" value="F:pentosyltransferase activity"/>
    <property type="evidence" value="ECO:0007669"/>
    <property type="project" value="UniProtKB-ARBA"/>
</dbReference>
<dbReference type="InterPro" id="IPR049625">
    <property type="entry name" value="Glyco_transf_61_cat"/>
</dbReference>
<evidence type="ECO:0000256" key="2">
    <source>
        <dbReference type="ARBA" id="ARBA00022679"/>
    </source>
</evidence>
<comment type="caution">
    <text evidence="5">The sequence shown here is derived from an EMBL/GenBank/DDBJ whole genome shotgun (WGS) entry which is preliminary data.</text>
</comment>
<dbReference type="PANTHER" id="PTHR20961:SF124">
    <property type="entry name" value="GLYCOSYLTRANSFERASE"/>
    <property type="match status" value="1"/>
</dbReference>
<reference evidence="5 6" key="1">
    <citation type="journal article" date="2012" name="Genome Biol.">
        <title>The genome of the polar eukaryotic microalga coccomyxa subellipsoidea reveals traits of cold adaptation.</title>
        <authorList>
            <person name="Blanc G."/>
            <person name="Agarkova I."/>
            <person name="Grimwood J."/>
            <person name="Kuo A."/>
            <person name="Brueggeman A."/>
            <person name="Dunigan D."/>
            <person name="Gurnon J."/>
            <person name="Ladunga I."/>
            <person name="Lindquist E."/>
            <person name="Lucas S."/>
            <person name="Pangilinan J."/>
            <person name="Proschold T."/>
            <person name="Salamov A."/>
            <person name="Schmutz J."/>
            <person name="Weeks D."/>
            <person name="Yamada T."/>
            <person name="Claverie J.M."/>
            <person name="Grigoriev I."/>
            <person name="Van Etten J."/>
            <person name="Lomsadze A."/>
            <person name="Borodovsky M."/>
        </authorList>
    </citation>
    <scope>NUCLEOTIDE SEQUENCE [LARGE SCALE GENOMIC DNA]</scope>
    <source>
        <strain evidence="5 6">C-169</strain>
    </source>
</reference>
<sequence length="394" mass="44374">MDVLLAKREGLLCKVQNRFIVFDKRLQPGEGFEEGLIFDHGSFHNIPGFPDNVRGAKTQFFPILQRGNSSADPPDIQSPTFQACQVPLVWWPWWPFNPADVYLNSVLPLERMLREGVIDSSVQLVPVLDGLRPPRFYQWWFAPLTDPPVTPLADVSARTRAGSRCFQRLLFCNLQGLWNQPADGNWSAGLQPTRVGQKIVNHHLSEQQANASMAREAGTAIKVAFIERTKSRHILNLKDLIRRCNELQVGEAPRNRSVQCTAVSFDDVGNFTGLLAELQTIDILVGVHGAGLVNTYFMRPGSAFLEIFPCRFSHPSLLFWPSQYFWHPHRQDKRVNYREGASFVQATLARDQDVAPDFEAISEAVSRYARFASRAGSVASKLDSTDASYFIIDS</sequence>
<dbReference type="OrthoDB" id="506995at2759"/>
<evidence type="ECO:0000313" key="6">
    <source>
        <dbReference type="Proteomes" id="UP000007264"/>
    </source>
</evidence>
<evidence type="ECO:0000256" key="3">
    <source>
        <dbReference type="ARBA" id="ARBA00023180"/>
    </source>
</evidence>
<dbReference type="RefSeq" id="XP_005645879.1">
    <property type="nucleotide sequence ID" value="XM_005645822.1"/>
</dbReference>
<keyword evidence="6" id="KW-1185">Reference proteome</keyword>
<dbReference type="KEGG" id="csl:COCSUDRAFT_56558"/>
<accession>I0YSG6</accession>
<name>I0YSG6_COCSC</name>
<dbReference type="PANTHER" id="PTHR20961">
    <property type="entry name" value="GLYCOSYLTRANSFERASE"/>
    <property type="match status" value="1"/>
</dbReference>
<dbReference type="GeneID" id="17039319"/>
<gene>
    <name evidence="5" type="ORF">COCSUDRAFT_56558</name>
</gene>
<evidence type="ECO:0000259" key="4">
    <source>
        <dbReference type="Pfam" id="PF04577"/>
    </source>
</evidence>
<dbReference type="GO" id="GO:0005794">
    <property type="term" value="C:Golgi apparatus"/>
    <property type="evidence" value="ECO:0007669"/>
    <property type="project" value="UniProtKB-ARBA"/>
</dbReference>
<keyword evidence="2" id="KW-0808">Transferase</keyword>
<dbReference type="Proteomes" id="UP000007264">
    <property type="component" value="Unassembled WGS sequence"/>
</dbReference>
<evidence type="ECO:0000256" key="1">
    <source>
        <dbReference type="ARBA" id="ARBA00022676"/>
    </source>
</evidence>
<protein>
    <recommendedName>
        <fullName evidence="4">Glycosyltransferase 61 catalytic domain-containing protein</fullName>
    </recommendedName>
</protein>
<proteinExistence type="predicted"/>
<dbReference type="InterPro" id="IPR007657">
    <property type="entry name" value="Glycosyltransferase_61"/>
</dbReference>
<feature type="domain" description="Glycosyltransferase 61 catalytic" evidence="4">
    <location>
        <begin position="211"/>
        <end position="303"/>
    </location>
</feature>
<dbReference type="AlphaFoldDB" id="I0YSG6"/>
<organism evidence="5 6">
    <name type="scientific">Coccomyxa subellipsoidea (strain C-169)</name>
    <name type="common">Green microalga</name>
    <dbReference type="NCBI Taxonomy" id="574566"/>
    <lineage>
        <taxon>Eukaryota</taxon>
        <taxon>Viridiplantae</taxon>
        <taxon>Chlorophyta</taxon>
        <taxon>core chlorophytes</taxon>
        <taxon>Trebouxiophyceae</taxon>
        <taxon>Trebouxiophyceae incertae sedis</taxon>
        <taxon>Coccomyxaceae</taxon>
        <taxon>Coccomyxa</taxon>
        <taxon>Coccomyxa subellipsoidea</taxon>
    </lineage>
</organism>
<evidence type="ECO:0000313" key="5">
    <source>
        <dbReference type="EMBL" id="EIE21335.1"/>
    </source>
</evidence>
<dbReference type="Pfam" id="PF04577">
    <property type="entry name" value="Glyco_transf_61"/>
    <property type="match status" value="1"/>
</dbReference>
<keyword evidence="3" id="KW-0325">Glycoprotein</keyword>
<dbReference type="EMBL" id="AGSI01000012">
    <property type="protein sequence ID" value="EIE21335.1"/>
    <property type="molecule type" value="Genomic_DNA"/>
</dbReference>
<keyword evidence="1" id="KW-0328">Glycosyltransferase</keyword>